<dbReference type="SUPFAM" id="SSF52833">
    <property type="entry name" value="Thioredoxin-like"/>
    <property type="match status" value="1"/>
</dbReference>
<evidence type="ECO:0000256" key="2">
    <source>
        <dbReference type="ARBA" id="ARBA00006073"/>
    </source>
</evidence>
<keyword evidence="4" id="KW-0496">Mitochondrion</keyword>
<dbReference type="InterPro" id="IPR039927">
    <property type="entry name" value="Ribosomal_mL43"/>
</dbReference>
<protein>
    <recommendedName>
        <fullName evidence="6">Large ribosomal subunit protein mL43</fullName>
    </recommendedName>
</protein>
<name>A0A9R0RJ06_TRITD</name>
<evidence type="ECO:0000256" key="4">
    <source>
        <dbReference type="ARBA" id="ARBA00023128"/>
    </source>
</evidence>
<dbReference type="GO" id="GO:0005762">
    <property type="term" value="C:mitochondrial large ribosomal subunit"/>
    <property type="evidence" value="ECO:0007669"/>
    <property type="project" value="TreeGrafter"/>
</dbReference>
<dbReference type="Gramene" id="TRITD3Av1G062790.1">
    <property type="protein sequence ID" value="TRITD3Av1G062790.1"/>
    <property type="gene ID" value="TRITD3Av1G062790"/>
</dbReference>
<evidence type="ECO:0000256" key="5">
    <source>
        <dbReference type="ARBA" id="ARBA00023274"/>
    </source>
</evidence>
<keyword evidence="9" id="KW-1185">Reference proteome</keyword>
<evidence type="ECO:0000259" key="7">
    <source>
        <dbReference type="SMART" id="SM00916"/>
    </source>
</evidence>
<dbReference type="AlphaFoldDB" id="A0A9R0RJ06"/>
<evidence type="ECO:0000256" key="3">
    <source>
        <dbReference type="ARBA" id="ARBA00022980"/>
    </source>
</evidence>
<keyword evidence="5" id="KW-0687">Ribonucleoprotein</keyword>
<dbReference type="PANTHER" id="PTHR21396:SF2">
    <property type="entry name" value="LARGE RIBOSOMAL SUBUNIT PROTEIN ML43"/>
    <property type="match status" value="1"/>
</dbReference>
<keyword evidence="3" id="KW-0689">Ribosomal protein</keyword>
<reference evidence="8 9" key="1">
    <citation type="submission" date="2017-09" db="EMBL/GenBank/DDBJ databases">
        <authorList>
            <consortium name="International Durum Wheat Genome Sequencing Consortium (IDWGSC)"/>
            <person name="Milanesi L."/>
        </authorList>
    </citation>
    <scope>NUCLEOTIDE SEQUENCE [LARGE SCALE GENOMIC DNA]</scope>
    <source>
        <strain evidence="9">cv. Svevo</strain>
    </source>
</reference>
<dbReference type="InterPro" id="IPR036249">
    <property type="entry name" value="Thioredoxin-like_sf"/>
</dbReference>
<evidence type="ECO:0000256" key="1">
    <source>
        <dbReference type="ARBA" id="ARBA00004173"/>
    </source>
</evidence>
<sequence length="89" mass="10073">MALRGVWQLQKLVVNFCDWGGSSKGIRAFMESHLPALKEKNPQLEVVTQLVRGQHPNLKGIYIKHCSLQFLYLVENCSTVSFVTRLPCA</sequence>
<dbReference type="GO" id="GO:0003735">
    <property type="term" value="F:structural constituent of ribosome"/>
    <property type="evidence" value="ECO:0007669"/>
    <property type="project" value="InterPro"/>
</dbReference>
<comment type="similarity">
    <text evidence="2">Belongs to the mitochondrion-specific ribosomal protein mL43 family.</text>
</comment>
<dbReference type="PANTHER" id="PTHR21396">
    <property type="entry name" value="39S RIBOSOMAL PROTEIN L43"/>
    <property type="match status" value="1"/>
</dbReference>
<evidence type="ECO:0000313" key="9">
    <source>
        <dbReference type="Proteomes" id="UP000324705"/>
    </source>
</evidence>
<dbReference type="GO" id="GO:0032543">
    <property type="term" value="P:mitochondrial translation"/>
    <property type="evidence" value="ECO:0007669"/>
    <property type="project" value="InterPro"/>
</dbReference>
<dbReference type="SMART" id="SM00916">
    <property type="entry name" value="L51_S25_CI-B8"/>
    <property type="match status" value="1"/>
</dbReference>
<dbReference type="Gene3D" id="3.40.30.10">
    <property type="entry name" value="Glutaredoxin"/>
    <property type="match status" value="1"/>
</dbReference>
<accession>A0A9R0RJ06</accession>
<dbReference type="EMBL" id="LT934115">
    <property type="protein sequence ID" value="VAH59212.1"/>
    <property type="molecule type" value="Genomic_DNA"/>
</dbReference>
<evidence type="ECO:0000313" key="8">
    <source>
        <dbReference type="EMBL" id="VAH59212.1"/>
    </source>
</evidence>
<evidence type="ECO:0000256" key="6">
    <source>
        <dbReference type="ARBA" id="ARBA00035188"/>
    </source>
</evidence>
<dbReference type="Pfam" id="PF05047">
    <property type="entry name" value="L51_S25_CI-B8"/>
    <property type="match status" value="1"/>
</dbReference>
<feature type="domain" description="Ribosomal protein/NADH dehydrogenase" evidence="7">
    <location>
        <begin position="18"/>
        <end position="81"/>
    </location>
</feature>
<comment type="subcellular location">
    <subcellularLocation>
        <location evidence="1">Mitochondrion</location>
    </subcellularLocation>
</comment>
<dbReference type="Proteomes" id="UP000324705">
    <property type="component" value="Chromosome 3A"/>
</dbReference>
<gene>
    <name evidence="8" type="ORF">TRITD_3Av1G062790</name>
</gene>
<dbReference type="InterPro" id="IPR007741">
    <property type="entry name" value="Ribosomal_mL43/mS25/NADH_DH"/>
</dbReference>
<organism evidence="8 9">
    <name type="scientific">Triticum turgidum subsp. durum</name>
    <name type="common">Durum wheat</name>
    <name type="synonym">Triticum durum</name>
    <dbReference type="NCBI Taxonomy" id="4567"/>
    <lineage>
        <taxon>Eukaryota</taxon>
        <taxon>Viridiplantae</taxon>
        <taxon>Streptophyta</taxon>
        <taxon>Embryophyta</taxon>
        <taxon>Tracheophyta</taxon>
        <taxon>Spermatophyta</taxon>
        <taxon>Magnoliopsida</taxon>
        <taxon>Liliopsida</taxon>
        <taxon>Poales</taxon>
        <taxon>Poaceae</taxon>
        <taxon>BOP clade</taxon>
        <taxon>Pooideae</taxon>
        <taxon>Triticodae</taxon>
        <taxon>Triticeae</taxon>
        <taxon>Triticinae</taxon>
        <taxon>Triticum</taxon>
    </lineage>
</organism>
<proteinExistence type="inferred from homology"/>